<dbReference type="GO" id="GO:0005524">
    <property type="term" value="F:ATP binding"/>
    <property type="evidence" value="ECO:0007669"/>
    <property type="project" value="UniProtKB-KW"/>
</dbReference>
<evidence type="ECO:0000256" key="8">
    <source>
        <dbReference type="ARBA" id="ARBA00048679"/>
    </source>
</evidence>
<dbReference type="EnsemblMetazoa" id="XM_030988943">
    <property type="protein sequence ID" value="XP_030844803"/>
    <property type="gene ID" value="LOC105439541"/>
</dbReference>
<dbReference type="Gene3D" id="1.10.10.10">
    <property type="entry name" value="Winged helix-like DNA-binding domain superfamily/Winged helix DNA-binding domain"/>
    <property type="match status" value="1"/>
</dbReference>
<dbReference type="Pfam" id="PF16095">
    <property type="entry name" value="COR-A"/>
    <property type="match status" value="1"/>
</dbReference>
<comment type="catalytic activity">
    <reaction evidence="7">
        <text>L-threonyl-[protein] + ATP = O-phospho-L-threonyl-[protein] + ADP + H(+)</text>
        <dbReference type="Rhea" id="RHEA:46608"/>
        <dbReference type="Rhea" id="RHEA-COMP:11060"/>
        <dbReference type="Rhea" id="RHEA-COMP:11605"/>
        <dbReference type="ChEBI" id="CHEBI:15378"/>
        <dbReference type="ChEBI" id="CHEBI:30013"/>
        <dbReference type="ChEBI" id="CHEBI:30616"/>
        <dbReference type="ChEBI" id="CHEBI:61977"/>
        <dbReference type="ChEBI" id="CHEBI:456216"/>
        <dbReference type="EC" id="2.7.11.1"/>
    </reaction>
</comment>
<evidence type="ECO:0000256" key="7">
    <source>
        <dbReference type="ARBA" id="ARBA00047899"/>
    </source>
</evidence>
<evidence type="ECO:0000313" key="15">
    <source>
        <dbReference type="Proteomes" id="UP000007110"/>
    </source>
</evidence>
<keyword evidence="9" id="KW-0040">ANK repeat</keyword>
<dbReference type="InParanoid" id="A0A7M7P744"/>
<dbReference type="Proteomes" id="UP000007110">
    <property type="component" value="Unassembled WGS sequence"/>
</dbReference>
<feature type="repeat" description="ANK" evidence="9">
    <location>
        <begin position="110"/>
        <end position="142"/>
    </location>
</feature>
<keyword evidence="10" id="KW-0217">Developmental protein</keyword>
<keyword evidence="5" id="KW-0418">Kinase</keyword>
<dbReference type="PROSITE" id="PS50297">
    <property type="entry name" value="ANK_REP_REGION"/>
    <property type="match status" value="4"/>
</dbReference>
<reference evidence="14" key="2">
    <citation type="submission" date="2021-01" db="UniProtKB">
        <authorList>
            <consortium name="EnsemblMetazoa"/>
        </authorList>
    </citation>
    <scope>IDENTIFICATION</scope>
</reference>
<dbReference type="InterPro" id="IPR000488">
    <property type="entry name" value="Death_dom"/>
</dbReference>
<keyword evidence="2" id="KW-0808">Transferase</keyword>
<dbReference type="RefSeq" id="XP_030844803.1">
    <property type="nucleotide sequence ID" value="XM_030988943.1"/>
</dbReference>
<feature type="repeat" description="ANK" evidence="9">
    <location>
        <begin position="11"/>
        <end position="43"/>
    </location>
</feature>
<keyword evidence="3" id="KW-0677">Repeat</keyword>
<feature type="region of interest" description="Disordered" evidence="11">
    <location>
        <begin position="199"/>
        <end position="240"/>
    </location>
</feature>
<evidence type="ECO:0000256" key="9">
    <source>
        <dbReference type="PROSITE-ProRule" id="PRU00023"/>
    </source>
</evidence>
<dbReference type="GeneID" id="105439541"/>
<keyword evidence="6" id="KW-0067">ATP-binding</keyword>
<feature type="repeat" description="ANK" evidence="9">
    <location>
        <begin position="143"/>
        <end position="175"/>
    </location>
</feature>
<comment type="similarity">
    <text evidence="10">Belongs to the unc-5 family.</text>
</comment>
<dbReference type="Gene3D" id="3.40.50.300">
    <property type="entry name" value="P-loop containing nucleotide triphosphate hydrolases"/>
    <property type="match status" value="1"/>
</dbReference>
<evidence type="ECO:0000256" key="5">
    <source>
        <dbReference type="ARBA" id="ARBA00022777"/>
    </source>
</evidence>
<comment type="subcellular location">
    <subcellularLocation>
        <location evidence="10">Cell membrane</location>
        <topology evidence="10">Single-pass type I membrane protein</topology>
    </subcellularLocation>
</comment>
<dbReference type="InterPro" id="IPR036388">
    <property type="entry name" value="WH-like_DNA-bd_sf"/>
</dbReference>
<dbReference type="InterPro" id="IPR036770">
    <property type="entry name" value="Ankyrin_rpt-contain_sf"/>
</dbReference>
<dbReference type="GO" id="GO:0005042">
    <property type="term" value="F:netrin receptor activity"/>
    <property type="evidence" value="ECO:0007669"/>
    <property type="project" value="UniProtKB-UniRule"/>
</dbReference>
<feature type="domain" description="Roc" evidence="13">
    <location>
        <begin position="326"/>
        <end position="714"/>
    </location>
</feature>
<feature type="domain" description="Death" evidence="12">
    <location>
        <begin position="1140"/>
        <end position="1209"/>
    </location>
</feature>
<dbReference type="OMA" id="YIATNTH"/>
<evidence type="ECO:0000256" key="2">
    <source>
        <dbReference type="ARBA" id="ARBA00022679"/>
    </source>
</evidence>
<dbReference type="InterPro" id="IPR002110">
    <property type="entry name" value="Ankyrin_rpt"/>
</dbReference>
<dbReference type="SUPFAM" id="SSF52540">
    <property type="entry name" value="P-loop containing nucleoside triphosphate hydrolases"/>
    <property type="match status" value="1"/>
</dbReference>
<keyword evidence="4" id="KW-0547">Nucleotide-binding</keyword>
<evidence type="ECO:0000256" key="4">
    <source>
        <dbReference type="ARBA" id="ARBA00022741"/>
    </source>
</evidence>
<dbReference type="OrthoDB" id="10071173at2759"/>
<evidence type="ECO:0000256" key="1">
    <source>
        <dbReference type="ARBA" id="ARBA00001946"/>
    </source>
</evidence>
<feature type="compositionally biased region" description="Basic and acidic residues" evidence="11">
    <location>
        <begin position="203"/>
        <end position="222"/>
    </location>
</feature>
<feature type="repeat" description="ANK" evidence="9">
    <location>
        <begin position="77"/>
        <end position="109"/>
    </location>
</feature>
<dbReference type="PROSITE" id="PS50017">
    <property type="entry name" value="DEATH_DOMAIN"/>
    <property type="match status" value="1"/>
</dbReference>
<dbReference type="Pfam" id="PF12796">
    <property type="entry name" value="Ank_2"/>
    <property type="match status" value="2"/>
</dbReference>
<dbReference type="InterPro" id="IPR037936">
    <property type="entry name" value="UNC5A-D"/>
</dbReference>
<dbReference type="InterPro" id="IPR032171">
    <property type="entry name" value="COR-A"/>
</dbReference>
<evidence type="ECO:0000313" key="14">
    <source>
        <dbReference type="EnsemblMetazoa" id="XP_030844803"/>
    </source>
</evidence>
<dbReference type="InterPro" id="IPR027417">
    <property type="entry name" value="P-loop_NTPase"/>
</dbReference>
<sequence length="1344" mass="149836">MTERTADEHSDDFKALISAALNGHLDVLKYLIGQGAQVERGDDNGTTPLLAASYNGQLDVVEYLVGQGAQIETCDILGETPLHLASRNDHLDVVKFFIGKGAQIDKPAKRGTTALLSASGAGHLDVVEYLVGQGAQVERGDNDGQTPLHCASRNGHLDVVEYLVGQGAQVDKPSKSGMTAYILASGNGHLEVVQYLMSKRTQRKEASPEDSEPKAKRMKTEETTEPVTDDTPSTSGQTHGFDDVFKVAETISDDGALRGLGHDLGVRITGDDTENIEGNDDQLTYLKHDARSNRGNIPFRGLSAPPEILARGPRARRAYAEAAQAGTKKVFRTRLMLVGQERVGKTSLKKTLTGQRFDENEAITNGVETTSACEICIEVAKVGEKMWSIHNKGHGNEHTKEDEYSKAIADDIAKRLIATPPQDQASLEPHSDDTRIRGLHPEEAGDEYVKAHVDKKAKKMSMTSTQNQESLEPHSDTTLARGLNPVEAERLVLDKVEAPKAKKEDDNMPNQIASLVERMLKKQVHLKEIGTDSTDSAREERVSLSIWDFAGHDIYYTTHQVFLTWRAIYVIVFDLSRSLDSVVPPESRDKYYEMAKGGAQSELTCLEFINFWLCSIFAHAVAPSSARNKDTSKTAQKSPPIFIVGTHRDSVQGNAKEKKEKIGFAFGKIRESIMKRPFECHVVPKYYAIENSLEDKDEELVVLRRHIEKVAMEEPYMGEEIPLRWLLFEEALAADRINYMSLDQTKELTQPFGMESERELLTMLTFYHDLGYVVYYGGVEDQQSLLRDMVILNPQWLIDVFKQVITILDPAERDGIMSDAWATLEKDGILEDRLIQHIRQGSLEQNEALVKLMAKFDLICEAPVERLQQEQQDGVDTQVSNATGKVVKKRYYVPSRLTSHCSPEEIALIKSSTEFYVDFRGFLTDGLFHRLMTRAVRWMGERDGQPVNLFYRHISLMVDEEHHALLEMLPPREATIKVTVFKGTFADSDHDGDNHQPPAPSAVKEVMDFVTETLDSLIQHWARRIEYDVRFMCPRPNCSEKKALKDCKGMSLKCGLHNIRTAPIKFKFGITKPSLGNTTSTSPRPLASTVVDIPPQGASAAVGEVLTSTARSHLEREDDFDDILKNVARLIPDNTKIDSLGKALGFDPAEIGRYIATNTHYQHVTYEGTLKMLRDWRDNQTDAEERPALADALKLAGLERLTDMFSRNSKVPDLQTGITRASLVNTNSTSPRPSTSASKVVDISLQGASAAVDVVSTSTSREVSDEMLNTLAQEIPCDDYYKFSAKLGIKRIKAKNILAECLNNYEKATSECIAKWRIKSPRTVADLHEALREAELETLIVYCN</sequence>
<evidence type="ECO:0000256" key="6">
    <source>
        <dbReference type="ARBA" id="ARBA00022840"/>
    </source>
</evidence>
<evidence type="ECO:0000256" key="3">
    <source>
        <dbReference type="ARBA" id="ARBA00022737"/>
    </source>
</evidence>
<dbReference type="SMART" id="SM00248">
    <property type="entry name" value="ANK"/>
    <property type="match status" value="6"/>
</dbReference>
<evidence type="ECO:0000256" key="10">
    <source>
        <dbReference type="RuleBase" id="RU367033"/>
    </source>
</evidence>
<dbReference type="CDD" id="cd01670">
    <property type="entry name" value="Death"/>
    <property type="match status" value="1"/>
</dbReference>
<dbReference type="Gene3D" id="1.25.40.20">
    <property type="entry name" value="Ankyrin repeat-containing domain"/>
    <property type="match status" value="2"/>
</dbReference>
<evidence type="ECO:0000256" key="11">
    <source>
        <dbReference type="SAM" id="MobiDB-lite"/>
    </source>
</evidence>
<evidence type="ECO:0000259" key="12">
    <source>
        <dbReference type="PROSITE" id="PS50017"/>
    </source>
</evidence>
<keyword evidence="15" id="KW-1185">Reference proteome</keyword>
<dbReference type="Gene3D" id="1.10.533.10">
    <property type="entry name" value="Death Domain, Fas"/>
    <property type="match status" value="2"/>
</dbReference>
<keyword evidence="10" id="KW-0393">Immunoglobulin domain</keyword>
<dbReference type="GO" id="GO:0005886">
    <property type="term" value="C:plasma membrane"/>
    <property type="evidence" value="ECO:0007669"/>
    <property type="project" value="UniProtKB-SubCell"/>
</dbReference>
<dbReference type="Pfam" id="PF08477">
    <property type="entry name" value="Roc"/>
    <property type="match status" value="1"/>
</dbReference>
<dbReference type="PANTHER" id="PTHR12582">
    <property type="entry name" value="NETRIN RECEPTOR UNC5"/>
    <property type="match status" value="1"/>
</dbReference>
<comment type="cofactor">
    <cofactor evidence="1">
        <name>Mg(2+)</name>
        <dbReference type="ChEBI" id="CHEBI:18420"/>
    </cofactor>
</comment>
<accession>A0A7M7P744</accession>
<keyword evidence="10" id="KW-0675">Receptor</keyword>
<organism evidence="14 15">
    <name type="scientific">Strongylocentrotus purpuratus</name>
    <name type="common">Purple sea urchin</name>
    <dbReference type="NCBI Taxonomy" id="7668"/>
    <lineage>
        <taxon>Eukaryota</taxon>
        <taxon>Metazoa</taxon>
        <taxon>Echinodermata</taxon>
        <taxon>Eleutherozoa</taxon>
        <taxon>Echinozoa</taxon>
        <taxon>Echinoidea</taxon>
        <taxon>Euechinoidea</taxon>
        <taxon>Echinacea</taxon>
        <taxon>Camarodonta</taxon>
        <taxon>Echinidea</taxon>
        <taxon>Strongylocentrotidae</taxon>
        <taxon>Strongylocentrotus</taxon>
    </lineage>
</organism>
<proteinExistence type="inferred from homology"/>
<dbReference type="FunFam" id="3.30.70.1390:FF:000007">
    <property type="entry name" value="Predicted protein"/>
    <property type="match status" value="1"/>
</dbReference>
<comment type="catalytic activity">
    <reaction evidence="8">
        <text>L-seryl-[protein] + ATP = O-phospho-L-seryl-[protein] + ADP + H(+)</text>
        <dbReference type="Rhea" id="RHEA:17989"/>
        <dbReference type="Rhea" id="RHEA-COMP:9863"/>
        <dbReference type="Rhea" id="RHEA-COMP:11604"/>
        <dbReference type="ChEBI" id="CHEBI:15378"/>
        <dbReference type="ChEBI" id="CHEBI:29999"/>
        <dbReference type="ChEBI" id="CHEBI:30616"/>
        <dbReference type="ChEBI" id="CHEBI:83421"/>
        <dbReference type="ChEBI" id="CHEBI:456216"/>
        <dbReference type="EC" id="2.7.11.1"/>
    </reaction>
</comment>
<dbReference type="InterPro" id="IPR020859">
    <property type="entry name" value="ROC"/>
</dbReference>
<feature type="repeat" description="ANK" evidence="9">
    <location>
        <begin position="44"/>
        <end position="76"/>
    </location>
</feature>
<dbReference type="PROSITE" id="PS51424">
    <property type="entry name" value="ROC"/>
    <property type="match status" value="1"/>
</dbReference>
<protein>
    <recommendedName>
        <fullName evidence="10">Netrin receptor UNC5</fullName>
    </recommendedName>
</protein>
<evidence type="ECO:0000259" key="13">
    <source>
        <dbReference type="PROSITE" id="PS51424"/>
    </source>
</evidence>
<name>A0A7M7P744_STRPU</name>
<dbReference type="GO" id="GO:0016301">
    <property type="term" value="F:kinase activity"/>
    <property type="evidence" value="ECO:0007669"/>
    <property type="project" value="UniProtKB-KW"/>
</dbReference>
<dbReference type="PROSITE" id="PS50088">
    <property type="entry name" value="ANK_REPEAT"/>
    <property type="match status" value="5"/>
</dbReference>
<comment type="function">
    <text evidence="10">Receptor for netrin required for axon guidance. Mediates axon repulsion of neuronal growth cones in the developing nervous system upon ligand binding.</text>
</comment>
<dbReference type="Gene3D" id="3.30.70.1390">
    <property type="entry name" value="ROC domain from the Parkinson's disease-associated leucine-rich repeat kinase 2"/>
    <property type="match status" value="2"/>
</dbReference>
<dbReference type="PRINTS" id="PR01415">
    <property type="entry name" value="ANKYRIN"/>
</dbReference>
<dbReference type="KEGG" id="spu:105439541"/>
<dbReference type="PANTHER" id="PTHR12582:SF47">
    <property type="entry name" value="NETRIN RECEPTOR UNC-5"/>
    <property type="match status" value="1"/>
</dbReference>
<dbReference type="Pfam" id="PF13637">
    <property type="entry name" value="Ank_4"/>
    <property type="match status" value="1"/>
</dbReference>
<dbReference type="SUPFAM" id="SSF48403">
    <property type="entry name" value="Ankyrin repeat"/>
    <property type="match status" value="1"/>
</dbReference>
<dbReference type="InterPro" id="IPR011029">
    <property type="entry name" value="DEATH-like_dom_sf"/>
</dbReference>
<reference evidence="15" key="1">
    <citation type="submission" date="2015-02" db="EMBL/GenBank/DDBJ databases">
        <title>Genome sequencing for Strongylocentrotus purpuratus.</title>
        <authorList>
            <person name="Murali S."/>
            <person name="Liu Y."/>
            <person name="Vee V."/>
            <person name="English A."/>
            <person name="Wang M."/>
            <person name="Skinner E."/>
            <person name="Han Y."/>
            <person name="Muzny D.M."/>
            <person name="Worley K.C."/>
            <person name="Gibbs R.A."/>
        </authorList>
    </citation>
    <scope>NUCLEOTIDE SEQUENCE</scope>
</reference>